<evidence type="ECO:0000313" key="7">
    <source>
        <dbReference type="EMBL" id="AQS88595.1"/>
    </source>
</evidence>
<keyword evidence="2" id="KW-0285">Flavoprotein</keyword>
<dbReference type="GO" id="GO:0016787">
    <property type="term" value="F:hydrolase activity"/>
    <property type="evidence" value="ECO:0007669"/>
    <property type="project" value="InterPro"/>
</dbReference>
<name>A0A1U9KS41_9PROT</name>
<organism evidence="7 8">
    <name type="scientific">Neoasaia chiangmaiensis</name>
    <dbReference type="NCBI Taxonomy" id="320497"/>
    <lineage>
        <taxon>Bacteria</taxon>
        <taxon>Pseudomonadati</taxon>
        <taxon>Pseudomonadota</taxon>
        <taxon>Alphaproteobacteria</taxon>
        <taxon>Acetobacterales</taxon>
        <taxon>Acetobacteraceae</taxon>
        <taxon>Neoasaia</taxon>
    </lineage>
</organism>
<evidence type="ECO:0000256" key="4">
    <source>
        <dbReference type="ARBA" id="ARBA00022827"/>
    </source>
</evidence>
<dbReference type="InterPro" id="IPR015904">
    <property type="entry name" value="Sulphide_quinone_reductase"/>
</dbReference>
<dbReference type="OrthoDB" id="9805710at2"/>
<dbReference type="Gene3D" id="3.50.50.60">
    <property type="entry name" value="FAD/NAD(P)-binding domain"/>
    <property type="match status" value="2"/>
</dbReference>
<dbReference type="GO" id="GO:0070224">
    <property type="term" value="F:sulfide:quinone oxidoreductase activity"/>
    <property type="evidence" value="ECO:0007669"/>
    <property type="project" value="TreeGrafter"/>
</dbReference>
<dbReference type="Proteomes" id="UP000188604">
    <property type="component" value="Chromosome"/>
</dbReference>
<comment type="cofactor">
    <cofactor evidence="1">
        <name>FAD</name>
        <dbReference type="ChEBI" id="CHEBI:57692"/>
    </cofactor>
</comment>
<dbReference type="AlphaFoldDB" id="A0A1U9KS41"/>
<gene>
    <name evidence="7" type="ORF">A0U93_12350</name>
</gene>
<dbReference type="Gene3D" id="3.90.190.10">
    <property type="entry name" value="Protein tyrosine phosphatase superfamily"/>
    <property type="match status" value="1"/>
</dbReference>
<evidence type="ECO:0000256" key="5">
    <source>
        <dbReference type="ARBA" id="ARBA00022946"/>
    </source>
</evidence>
<dbReference type="GO" id="GO:0071949">
    <property type="term" value="F:FAD binding"/>
    <property type="evidence" value="ECO:0007669"/>
    <property type="project" value="TreeGrafter"/>
</dbReference>
<evidence type="ECO:0000256" key="3">
    <source>
        <dbReference type="ARBA" id="ARBA00022719"/>
    </source>
</evidence>
<dbReference type="EMBL" id="CP014691">
    <property type="protein sequence ID" value="AQS88595.1"/>
    <property type="molecule type" value="Genomic_DNA"/>
</dbReference>
<evidence type="ECO:0000256" key="2">
    <source>
        <dbReference type="ARBA" id="ARBA00022630"/>
    </source>
</evidence>
<dbReference type="PANTHER" id="PTHR10632:SF2">
    <property type="entry name" value="SULFIDE:QUINONE OXIDOREDUCTASE, MITOCHONDRIAL"/>
    <property type="match status" value="1"/>
</dbReference>
<dbReference type="FunFam" id="3.50.50.60:FF:000034">
    <property type="entry name" value="sulfide:quinone oxidoreductase, mitochondrial"/>
    <property type="match status" value="1"/>
</dbReference>
<sequence>MKPRFLSERYAVAGQLTLADVEAAKAEGFRGIVCLRPDGEEAGQPTAAEIGVAAEKAGLEFVYIPVRSGTTPNADGVNAMRRALDTIQGKVLGYCRSGKRAEDIYELAKASRPEAPKTRRFDVVIAGGGAAGISTAASLLKRRPGTTVAIIDPANEHYYQPGWTLVGAGVFTPEQTRRTEVSVIPKAANWIRETVTGFDPDHRQVLLGDGSSVEYSVLVVALGLKLDWNGIEGLAETLGKNGVTSNYRYDLAPYTWKLVQELRQGTALFTQPPMPIKCAGAPQKAMYLSCDEWTRRGVKGAIEVEFDTCTPGLFGVADYVPALMEYIRRYNIALHTKSRLVKVDGAKRIATFERTSDTGTTIIERAFDMLHVVPPQTAPDVVRESVLAGDGGWVSVDPATLRHTRYDDVFALGDVAGTSNAKTAAAVRKQAPVVAENVVATLGARAVNAIYDGYGACPLTVEKGRIVLAEFAYGGKLMPSFPKWLLDGTKPTRLAWFLKEKVMPPLYWLGMLRGHELMVKPGHKKAD</sequence>
<dbReference type="GO" id="GO:0070221">
    <property type="term" value="P:sulfide oxidation, using sulfide:quinone oxidoreductase"/>
    <property type="evidence" value="ECO:0007669"/>
    <property type="project" value="TreeGrafter"/>
</dbReference>
<keyword evidence="4" id="KW-0274">FAD</keyword>
<keyword evidence="3" id="KW-0874">Quinone</keyword>
<dbReference type="RefSeq" id="WP_077807631.1">
    <property type="nucleotide sequence ID" value="NZ_BJXS01000006.1"/>
</dbReference>
<dbReference type="STRING" id="320497.A0U93_12350"/>
<evidence type="ECO:0000256" key="6">
    <source>
        <dbReference type="ARBA" id="ARBA00023002"/>
    </source>
</evidence>
<dbReference type="GO" id="GO:0048038">
    <property type="term" value="F:quinone binding"/>
    <property type="evidence" value="ECO:0007669"/>
    <property type="project" value="UniProtKB-KW"/>
</dbReference>
<dbReference type="Pfam" id="PF04273">
    <property type="entry name" value="BLH_phosphatase"/>
    <property type="match status" value="1"/>
</dbReference>
<accession>A0A1U9KS41</accession>
<protein>
    <submittedName>
        <fullName evidence="7">Uncharacterized protein</fullName>
    </submittedName>
</protein>
<reference evidence="7 8" key="1">
    <citation type="submission" date="2016-03" db="EMBL/GenBank/DDBJ databases">
        <title>Acetic acid bacteria sequencing.</title>
        <authorList>
            <person name="Brandt J."/>
            <person name="Jakob F."/>
            <person name="Vogel R.F."/>
        </authorList>
    </citation>
    <scope>NUCLEOTIDE SEQUENCE [LARGE SCALE GENOMIC DNA]</scope>
    <source>
        <strain evidence="7 8">NBRC 101099</strain>
    </source>
</reference>
<keyword evidence="6" id="KW-0560">Oxidoreductase</keyword>
<dbReference type="PANTHER" id="PTHR10632">
    <property type="entry name" value="SULFIDE:QUINONE OXIDOREDUCTASE"/>
    <property type="match status" value="1"/>
</dbReference>
<keyword evidence="8" id="KW-1185">Reference proteome</keyword>
<dbReference type="Pfam" id="PF07992">
    <property type="entry name" value="Pyr_redox_2"/>
    <property type="match status" value="1"/>
</dbReference>
<proteinExistence type="predicted"/>
<dbReference type="InterPro" id="IPR036188">
    <property type="entry name" value="FAD/NAD-bd_sf"/>
</dbReference>
<dbReference type="InterPro" id="IPR005939">
    <property type="entry name" value="BLH_phosphatase-like"/>
</dbReference>
<dbReference type="NCBIfam" id="TIGR01244">
    <property type="entry name" value="TIGR01244 family sulfur transferase"/>
    <property type="match status" value="1"/>
</dbReference>
<keyword evidence="5" id="KW-0809">Transit peptide</keyword>
<dbReference type="InterPro" id="IPR029021">
    <property type="entry name" value="Prot-tyrosine_phosphatase-like"/>
</dbReference>
<dbReference type="InterPro" id="IPR023753">
    <property type="entry name" value="FAD/NAD-binding_dom"/>
</dbReference>
<evidence type="ECO:0000313" key="8">
    <source>
        <dbReference type="Proteomes" id="UP000188604"/>
    </source>
</evidence>
<dbReference type="SUPFAM" id="SSF51905">
    <property type="entry name" value="FAD/NAD(P)-binding domain"/>
    <property type="match status" value="1"/>
</dbReference>
<dbReference type="KEGG" id="nch:A0U93_12350"/>
<evidence type="ECO:0000256" key="1">
    <source>
        <dbReference type="ARBA" id="ARBA00001974"/>
    </source>
</evidence>
<dbReference type="SUPFAM" id="SSF52799">
    <property type="entry name" value="(Phosphotyrosine protein) phosphatases II"/>
    <property type="match status" value="1"/>
</dbReference>